<evidence type="ECO:0000313" key="4">
    <source>
        <dbReference type="Proteomes" id="UP000216913"/>
    </source>
</evidence>
<dbReference type="PRINTS" id="PR00080">
    <property type="entry name" value="SDRFAMILY"/>
</dbReference>
<dbReference type="PANTHER" id="PTHR42760">
    <property type="entry name" value="SHORT-CHAIN DEHYDROGENASES/REDUCTASES FAMILY MEMBER"/>
    <property type="match status" value="1"/>
</dbReference>
<dbReference type="InterPro" id="IPR036291">
    <property type="entry name" value="NAD(P)-bd_dom_sf"/>
</dbReference>
<dbReference type="Proteomes" id="UP000216913">
    <property type="component" value="Unassembled WGS sequence"/>
</dbReference>
<dbReference type="GO" id="GO:0016616">
    <property type="term" value="F:oxidoreductase activity, acting on the CH-OH group of donors, NAD or NADP as acceptor"/>
    <property type="evidence" value="ECO:0007669"/>
    <property type="project" value="TreeGrafter"/>
</dbReference>
<dbReference type="NCBIfam" id="NF005559">
    <property type="entry name" value="PRK07231.1"/>
    <property type="match status" value="1"/>
</dbReference>
<dbReference type="InterPro" id="IPR057326">
    <property type="entry name" value="KR_dom"/>
</dbReference>
<dbReference type="PROSITE" id="PS00061">
    <property type="entry name" value="ADH_SHORT"/>
    <property type="match status" value="1"/>
</dbReference>
<dbReference type="Gene3D" id="3.40.50.720">
    <property type="entry name" value="NAD(P)-binding Rossmann-like Domain"/>
    <property type="match status" value="1"/>
</dbReference>
<proteinExistence type="inferred from homology"/>
<dbReference type="Pfam" id="PF13561">
    <property type="entry name" value="adh_short_C2"/>
    <property type="match status" value="1"/>
</dbReference>
<feature type="domain" description="Ketoreductase" evidence="2">
    <location>
        <begin position="9"/>
        <end position="205"/>
    </location>
</feature>
<dbReference type="SMART" id="SM00822">
    <property type="entry name" value="PKS_KR"/>
    <property type="match status" value="1"/>
</dbReference>
<dbReference type="PANTHER" id="PTHR42760:SF132">
    <property type="entry name" value="SHORT-CHAIN DEHYDROGENASE_REDUCTASE FAMILY PROTEIN"/>
    <property type="match status" value="1"/>
</dbReference>
<accession>A0A261TS96</accession>
<protein>
    <submittedName>
        <fullName evidence="3">Sugar dehydrogenase</fullName>
    </submittedName>
</protein>
<reference evidence="3 4" key="1">
    <citation type="submission" date="2017-05" db="EMBL/GenBank/DDBJ databases">
        <title>Complete and WGS of Bordetella genogroups.</title>
        <authorList>
            <person name="Spilker T."/>
            <person name="LiPuma J."/>
        </authorList>
    </citation>
    <scope>NUCLEOTIDE SEQUENCE [LARGE SCALE GENOMIC DNA]</scope>
    <source>
        <strain evidence="3 4">AU10456</strain>
    </source>
</reference>
<name>A0A261TS96_9BORD</name>
<dbReference type="InterPro" id="IPR002347">
    <property type="entry name" value="SDR_fam"/>
</dbReference>
<dbReference type="AlphaFoldDB" id="A0A261TS96"/>
<comment type="caution">
    <text evidence="3">The sequence shown here is derived from an EMBL/GenBank/DDBJ whole genome shotgun (WGS) entry which is preliminary data.</text>
</comment>
<dbReference type="InterPro" id="IPR020904">
    <property type="entry name" value="Sc_DH/Rdtase_CS"/>
</dbReference>
<dbReference type="EMBL" id="NEVP01000006">
    <property type="protein sequence ID" value="OZI52151.1"/>
    <property type="molecule type" value="Genomic_DNA"/>
</dbReference>
<dbReference type="RefSeq" id="WP_094800110.1">
    <property type="nucleotide sequence ID" value="NZ_NEVP01000006.1"/>
</dbReference>
<gene>
    <name evidence="3" type="ORF">CAL25_11740</name>
</gene>
<dbReference type="PRINTS" id="PR00081">
    <property type="entry name" value="GDHRDH"/>
</dbReference>
<evidence type="ECO:0000259" key="2">
    <source>
        <dbReference type="SMART" id="SM00822"/>
    </source>
</evidence>
<organism evidence="3 4">
    <name type="scientific">Bordetella genomosp. 5</name>
    <dbReference type="NCBI Taxonomy" id="1395608"/>
    <lineage>
        <taxon>Bacteria</taxon>
        <taxon>Pseudomonadati</taxon>
        <taxon>Pseudomonadota</taxon>
        <taxon>Betaproteobacteria</taxon>
        <taxon>Burkholderiales</taxon>
        <taxon>Alcaligenaceae</taxon>
        <taxon>Bordetella</taxon>
    </lineage>
</organism>
<dbReference type="NCBIfam" id="NF009466">
    <property type="entry name" value="PRK12826.1-2"/>
    <property type="match status" value="1"/>
</dbReference>
<evidence type="ECO:0000256" key="1">
    <source>
        <dbReference type="ARBA" id="ARBA00006484"/>
    </source>
</evidence>
<comment type="similarity">
    <text evidence="1">Belongs to the short-chain dehydrogenases/reductases (SDR) family.</text>
</comment>
<dbReference type="OrthoDB" id="8557335at2"/>
<dbReference type="FunFam" id="3.40.50.720:FF:000084">
    <property type="entry name" value="Short-chain dehydrogenase reductase"/>
    <property type="match status" value="1"/>
</dbReference>
<dbReference type="SUPFAM" id="SSF51735">
    <property type="entry name" value="NAD(P)-binding Rossmann-fold domains"/>
    <property type="match status" value="1"/>
</dbReference>
<evidence type="ECO:0000313" key="3">
    <source>
        <dbReference type="EMBL" id="OZI52151.1"/>
    </source>
</evidence>
<keyword evidence="4" id="KW-1185">Reference proteome</keyword>
<sequence length="271" mass="28937">MPLKVLDGRCAIVTGASSGIGQAVAVALAQAGARVAVNHSSGGESAARAQKVVDDIARDGGTAMAVQADVSREDEVAQLYAQTEAAFGPLDILVNNAGIEQPSPIEQMTLDQWRRVIDVNLTGQFLCAREAARHFLAREAPEGERRARGTMIFMSSVHEVIPWAFQANYAASKGGINLLMRSLAQELAPRRIRVNSIAPGAIRTPINHEAWDTPEALADLLKLIPYGRIGEPDDIGRAAVWLASDDSDYVTGTTLFVDGGMTLYPEFRGAG</sequence>